<reference evidence="1" key="1">
    <citation type="journal article" date="2021" name="Sci. Rep.">
        <title>Diploid genomic architecture of Nitzschia inconspicua, an elite biomass production diatom.</title>
        <authorList>
            <person name="Oliver A."/>
            <person name="Podell S."/>
            <person name="Pinowska A."/>
            <person name="Traller J.C."/>
            <person name="Smith S.R."/>
            <person name="McClure R."/>
            <person name="Beliaev A."/>
            <person name="Bohutskyi P."/>
            <person name="Hill E.A."/>
            <person name="Rabines A."/>
            <person name="Zheng H."/>
            <person name="Allen L.Z."/>
            <person name="Kuo A."/>
            <person name="Grigoriev I.V."/>
            <person name="Allen A.E."/>
            <person name="Hazlebeck D."/>
            <person name="Allen E.E."/>
        </authorList>
    </citation>
    <scope>NUCLEOTIDE SEQUENCE</scope>
    <source>
        <strain evidence="1">Hildebrandi</strain>
    </source>
</reference>
<accession>A0A9K3P946</accession>
<evidence type="ECO:0000313" key="2">
    <source>
        <dbReference type="EMBL" id="KAG7362181.1"/>
    </source>
</evidence>
<evidence type="ECO:0000313" key="1">
    <source>
        <dbReference type="EMBL" id="KAG7339118.1"/>
    </source>
</evidence>
<dbReference type="EMBL" id="JAGRRH010000041">
    <property type="protein sequence ID" value="KAG7339118.1"/>
    <property type="molecule type" value="Genomic_DNA"/>
</dbReference>
<dbReference type="EMBL" id="JAGRRH010000012">
    <property type="protein sequence ID" value="KAG7362181.1"/>
    <property type="molecule type" value="Genomic_DNA"/>
</dbReference>
<keyword evidence="3" id="KW-1185">Reference proteome</keyword>
<protein>
    <submittedName>
        <fullName evidence="1">Uncharacterized protein</fullName>
    </submittedName>
</protein>
<proteinExistence type="predicted"/>
<organism evidence="1 3">
    <name type="scientific">Nitzschia inconspicua</name>
    <dbReference type="NCBI Taxonomy" id="303405"/>
    <lineage>
        <taxon>Eukaryota</taxon>
        <taxon>Sar</taxon>
        <taxon>Stramenopiles</taxon>
        <taxon>Ochrophyta</taxon>
        <taxon>Bacillariophyta</taxon>
        <taxon>Bacillariophyceae</taxon>
        <taxon>Bacillariophycidae</taxon>
        <taxon>Bacillariales</taxon>
        <taxon>Bacillariaceae</taxon>
        <taxon>Nitzschia</taxon>
    </lineage>
</organism>
<dbReference type="AlphaFoldDB" id="A0A9K3P946"/>
<name>A0A9K3P946_9STRA</name>
<dbReference type="Proteomes" id="UP000693970">
    <property type="component" value="Unassembled WGS sequence"/>
</dbReference>
<gene>
    <name evidence="1" type="ORF">IV203_017695</name>
    <name evidence="2" type="ORF">IV203_025847</name>
</gene>
<comment type="caution">
    <text evidence="1">The sequence shown here is derived from an EMBL/GenBank/DDBJ whole genome shotgun (WGS) entry which is preliminary data.</text>
</comment>
<reference evidence="1" key="2">
    <citation type="submission" date="2021-04" db="EMBL/GenBank/DDBJ databases">
        <authorList>
            <person name="Podell S."/>
        </authorList>
    </citation>
    <scope>NUCLEOTIDE SEQUENCE</scope>
    <source>
        <strain evidence="1">Hildebrandi</strain>
    </source>
</reference>
<evidence type="ECO:0000313" key="3">
    <source>
        <dbReference type="Proteomes" id="UP000693970"/>
    </source>
</evidence>
<sequence length="166" mass="17743">MEMAINRNGRIDLRCIITSNGNIDGGRVATAKSMCDLLRSTTDNGNGGRITMAVVVDIANCNGNGSANSSDRNGNGDSSVAAMQQAAIVVVDINQQNRFANLNVELQVGRASRPGQSKTPAGTVSDDDVDFFASTRFWRSVALTQKHPRNLFSSTRLLCIANLHCV</sequence>